<sequence>MRRTMLCYSNQRKNIGYYYILLSDVLGQDKSGLIFKVSLSKHLTRLCPIENNMEFEPELENLAKIS</sequence>
<evidence type="ECO:0000313" key="1">
    <source>
        <dbReference type="EMBL" id="CRL07170.1"/>
    </source>
</evidence>
<proteinExistence type="predicted"/>
<keyword evidence="2" id="KW-1185">Reference proteome</keyword>
<dbReference type="EMBL" id="CVRI01000070">
    <property type="protein sequence ID" value="CRL07170.1"/>
    <property type="molecule type" value="Genomic_DNA"/>
</dbReference>
<dbReference type="Proteomes" id="UP000183832">
    <property type="component" value="Unassembled WGS sequence"/>
</dbReference>
<name>A0A1J1J5D7_9DIPT</name>
<protein>
    <submittedName>
        <fullName evidence="1">CLUMA_CG020158, isoform A</fullName>
    </submittedName>
</protein>
<organism evidence="1 2">
    <name type="scientific">Clunio marinus</name>
    <dbReference type="NCBI Taxonomy" id="568069"/>
    <lineage>
        <taxon>Eukaryota</taxon>
        <taxon>Metazoa</taxon>
        <taxon>Ecdysozoa</taxon>
        <taxon>Arthropoda</taxon>
        <taxon>Hexapoda</taxon>
        <taxon>Insecta</taxon>
        <taxon>Pterygota</taxon>
        <taxon>Neoptera</taxon>
        <taxon>Endopterygota</taxon>
        <taxon>Diptera</taxon>
        <taxon>Nematocera</taxon>
        <taxon>Chironomoidea</taxon>
        <taxon>Chironomidae</taxon>
        <taxon>Clunio</taxon>
    </lineage>
</organism>
<dbReference type="AlphaFoldDB" id="A0A1J1J5D7"/>
<evidence type="ECO:0000313" key="2">
    <source>
        <dbReference type="Proteomes" id="UP000183832"/>
    </source>
</evidence>
<reference evidence="1 2" key="1">
    <citation type="submission" date="2015-04" db="EMBL/GenBank/DDBJ databases">
        <authorList>
            <person name="Syromyatnikov M.Y."/>
            <person name="Popov V.N."/>
        </authorList>
    </citation>
    <scope>NUCLEOTIDE SEQUENCE [LARGE SCALE GENOMIC DNA]</scope>
</reference>
<accession>A0A1J1J5D7</accession>
<gene>
    <name evidence="1" type="ORF">CLUMA_CG020158</name>
</gene>